<proteinExistence type="predicted"/>
<sequence>MNYVLKLLFLTSLYRCIYNNASEDINSLITTGVGKSPSECTEISLEASCKSSNDFYVVEKKKFDDKDFRTYTPTHSNIITSVNYKKHSVWKAEEGEHSKFVRIRDKKGKERIIVIKIISDGSDKEKTFTKVHGFYHESGTIAVNIKQEGNDDLTFTSNVANKNGENTYTPKDNKKIALVFSKPYLSSAQLFWKATGNWYCTKVKTTIESDNLVKITLDTTDGSNKSEVVLIDQGEGIWIPDKTVYLDIEKKGKVKNCKYSTEITNKNGTYTYEPIDGFDIIKVSKGSDVVWESTGDLFCTKVTGTVESDKTTKLRLDLKDCKGEQINRVFCVHDGDWIEGTPEKNDL</sequence>
<evidence type="ECO:0000313" key="1">
    <source>
        <dbReference type="EMBL" id="SVP90525.1"/>
    </source>
</evidence>
<dbReference type="EMBL" id="UIVT01000002">
    <property type="protein sequence ID" value="SVP90525.1"/>
    <property type="molecule type" value="Genomic_DNA"/>
</dbReference>
<name>A0A3B0ML42_THEAN</name>
<dbReference type="EMBL" id="UIVS01000002">
    <property type="protein sequence ID" value="SVP91015.1"/>
    <property type="molecule type" value="Genomic_DNA"/>
</dbReference>
<gene>
    <name evidence="1" type="ORF">TAT_000123400</name>
    <name evidence="2" type="ORF">TAV_000123500</name>
</gene>
<dbReference type="VEuPathDB" id="PiroplasmaDB:TA15950"/>
<accession>A0A3B0ML42</accession>
<evidence type="ECO:0000313" key="2">
    <source>
        <dbReference type="EMBL" id="SVP91015.1"/>
    </source>
</evidence>
<dbReference type="AlphaFoldDB" id="A0A3B0ML42"/>
<protein>
    <submittedName>
        <fullName evidence="1">Uncharacterized protein</fullName>
    </submittedName>
</protein>
<dbReference type="InterPro" id="IPR007480">
    <property type="entry name" value="DUF529"/>
</dbReference>
<dbReference type="Pfam" id="PF04385">
    <property type="entry name" value="FAINT"/>
    <property type="match status" value="1"/>
</dbReference>
<reference evidence="1" key="1">
    <citation type="submission" date="2018-07" db="EMBL/GenBank/DDBJ databases">
        <authorList>
            <person name="Quirk P.G."/>
            <person name="Krulwich T.A."/>
        </authorList>
    </citation>
    <scope>NUCLEOTIDE SEQUENCE</scope>
    <source>
        <strain evidence="1">Anand</strain>
    </source>
</reference>
<organism evidence="1">
    <name type="scientific">Theileria annulata</name>
    <dbReference type="NCBI Taxonomy" id="5874"/>
    <lineage>
        <taxon>Eukaryota</taxon>
        <taxon>Sar</taxon>
        <taxon>Alveolata</taxon>
        <taxon>Apicomplexa</taxon>
        <taxon>Aconoidasida</taxon>
        <taxon>Piroplasmida</taxon>
        <taxon>Theileriidae</taxon>
        <taxon>Theileria</taxon>
    </lineage>
</organism>